<evidence type="ECO:0000313" key="3">
    <source>
        <dbReference type="EMBL" id="GAG21929.1"/>
    </source>
</evidence>
<proteinExistence type="predicted"/>
<feature type="compositionally biased region" description="Basic and acidic residues" evidence="1">
    <location>
        <begin position="181"/>
        <end position="193"/>
    </location>
</feature>
<dbReference type="GO" id="GO:0005737">
    <property type="term" value="C:cytoplasm"/>
    <property type="evidence" value="ECO:0007669"/>
    <property type="project" value="TreeGrafter"/>
</dbReference>
<dbReference type="AlphaFoldDB" id="X0VU36"/>
<dbReference type="PANTHER" id="PTHR11236:SF18">
    <property type="entry name" value="AMINODEOXYCHORISMATE SYNTHASE"/>
    <property type="match status" value="1"/>
</dbReference>
<dbReference type="InterPro" id="IPR005801">
    <property type="entry name" value="ADC_synthase"/>
</dbReference>
<feature type="non-terminal residue" evidence="3">
    <location>
        <position position="1"/>
    </location>
</feature>
<dbReference type="GO" id="GO:0046820">
    <property type="term" value="F:4-amino-4-deoxychorismate synthase activity"/>
    <property type="evidence" value="ECO:0007669"/>
    <property type="project" value="TreeGrafter"/>
</dbReference>
<feature type="region of interest" description="Disordered" evidence="1">
    <location>
        <begin position="59"/>
        <end position="82"/>
    </location>
</feature>
<dbReference type="EMBL" id="BARS01030447">
    <property type="protein sequence ID" value="GAG21929.1"/>
    <property type="molecule type" value="Genomic_DNA"/>
</dbReference>
<name>X0VU36_9ZZZZ</name>
<sequence length="263" mass="29267">PVSLRALDDLELPELCWLFVDRLLAFDHLEGRISAIGLGFADDADLARERAERAAAQPLPGVAPGSRFRRSGRRTAPAGASPCFDEGSYQKAIVRAKEHIEAGDVYQVCLTRRSELAFDGDPWRLYRELREINPAPFAAYLDLGDLTVLSSSPERFLSLSRDGRVESRPIKGTRPRGGDPPSDRAQERALRTSQKDRAENLMIVDLVRNDLGRVCETGSVQVPELMRIESYATVFQMVSTVRGRLRSDRDVFDLLRAAFPPGS</sequence>
<feature type="domain" description="Chorismate-utilising enzyme C-terminal" evidence="2">
    <location>
        <begin position="88"/>
        <end position="263"/>
    </location>
</feature>
<dbReference type="SUPFAM" id="SSF56322">
    <property type="entry name" value="ADC synthase"/>
    <property type="match status" value="1"/>
</dbReference>
<dbReference type="PANTHER" id="PTHR11236">
    <property type="entry name" value="AMINOBENZOATE/ANTHRANILATE SYNTHASE"/>
    <property type="match status" value="1"/>
</dbReference>
<feature type="region of interest" description="Disordered" evidence="1">
    <location>
        <begin position="160"/>
        <end position="193"/>
    </location>
</feature>
<organism evidence="3">
    <name type="scientific">marine sediment metagenome</name>
    <dbReference type="NCBI Taxonomy" id="412755"/>
    <lineage>
        <taxon>unclassified sequences</taxon>
        <taxon>metagenomes</taxon>
        <taxon>ecological metagenomes</taxon>
    </lineage>
</organism>
<dbReference type="GO" id="GO:0008153">
    <property type="term" value="P:4-aminobenzoate biosynthetic process"/>
    <property type="evidence" value="ECO:0007669"/>
    <property type="project" value="TreeGrafter"/>
</dbReference>
<dbReference type="PRINTS" id="PR00095">
    <property type="entry name" value="ANTSNTHASEI"/>
</dbReference>
<dbReference type="GO" id="GO:0000162">
    <property type="term" value="P:L-tryptophan biosynthetic process"/>
    <property type="evidence" value="ECO:0007669"/>
    <property type="project" value="TreeGrafter"/>
</dbReference>
<gene>
    <name evidence="3" type="ORF">S01H1_47489</name>
</gene>
<dbReference type="Pfam" id="PF00425">
    <property type="entry name" value="Chorismate_bind"/>
    <property type="match status" value="1"/>
</dbReference>
<protein>
    <recommendedName>
        <fullName evidence="2">Chorismate-utilising enzyme C-terminal domain-containing protein</fullName>
    </recommendedName>
</protein>
<feature type="non-terminal residue" evidence="3">
    <location>
        <position position="263"/>
    </location>
</feature>
<evidence type="ECO:0000259" key="2">
    <source>
        <dbReference type="Pfam" id="PF00425"/>
    </source>
</evidence>
<accession>X0VU36</accession>
<evidence type="ECO:0000256" key="1">
    <source>
        <dbReference type="SAM" id="MobiDB-lite"/>
    </source>
</evidence>
<dbReference type="Gene3D" id="3.60.120.10">
    <property type="entry name" value="Anthranilate synthase"/>
    <property type="match status" value="1"/>
</dbReference>
<dbReference type="InterPro" id="IPR015890">
    <property type="entry name" value="Chorismate_C"/>
</dbReference>
<dbReference type="InterPro" id="IPR019999">
    <property type="entry name" value="Anth_synth_I-like"/>
</dbReference>
<reference evidence="3" key="1">
    <citation type="journal article" date="2014" name="Front. Microbiol.">
        <title>High frequency of phylogenetically diverse reductive dehalogenase-homologous genes in deep subseafloor sedimentary metagenomes.</title>
        <authorList>
            <person name="Kawai M."/>
            <person name="Futagami T."/>
            <person name="Toyoda A."/>
            <person name="Takaki Y."/>
            <person name="Nishi S."/>
            <person name="Hori S."/>
            <person name="Arai W."/>
            <person name="Tsubouchi T."/>
            <person name="Morono Y."/>
            <person name="Uchiyama I."/>
            <person name="Ito T."/>
            <person name="Fujiyama A."/>
            <person name="Inagaki F."/>
            <person name="Takami H."/>
        </authorList>
    </citation>
    <scope>NUCLEOTIDE SEQUENCE</scope>
    <source>
        <strain evidence="3">Expedition CK06-06</strain>
    </source>
</reference>
<comment type="caution">
    <text evidence="3">The sequence shown here is derived from an EMBL/GenBank/DDBJ whole genome shotgun (WGS) entry which is preliminary data.</text>
</comment>